<dbReference type="InterPro" id="IPR036890">
    <property type="entry name" value="HATPase_C_sf"/>
</dbReference>
<dbReference type="SUPFAM" id="SSF47384">
    <property type="entry name" value="Homodimeric domain of signal transducing histidine kinase"/>
    <property type="match status" value="1"/>
</dbReference>
<feature type="transmembrane region" description="Helical" evidence="9">
    <location>
        <begin position="32"/>
        <end position="55"/>
    </location>
</feature>
<dbReference type="Pfam" id="PF02518">
    <property type="entry name" value="HATPase_c"/>
    <property type="match status" value="1"/>
</dbReference>
<sequence length="475" mass="54249">MLISLFIITIGALPTVLALNVLRIYRSELGIGLLLFMLAVSLWQVNIAVLYMAGVLSEETILMLFKLFRAGPTFAVPFLYYIAYLIVKKHIPSIENTVQYRVMRVIFNRTAFAILITWSVFVYVVNWTQLGITGLVEQGIHLMPNTFYFPEYGPLHVLYLIHILWAIVLLIIIFFVSKGIHNVYLKSFLSTFALCTLFLFLTAMINFNPTTGSLIGSVGVIIFTSTIIFSFVRLNNLTTIKYHQLIERQKKLDYSGNVATSLIHEVKNNLQIIKAYSTLLPRNDDLSKEGQDMIRKIQMASNQLEDLTHSYHEYLQKKAINFAYYDLNELLNEAIDITSDITDSKKIEVSADLPFTPLKAYVSGTYLKQVFINLIKNSAESIQENRLNKQITIETIIEDDRIIIDFTDTGEGIPPEKWEEIFDPFMSSKGDGMGVGLPFSRKLIFEHRGELKVLKSSNEGTTFRVELPHYQYSVI</sequence>
<dbReference type="PROSITE" id="PS50109">
    <property type="entry name" value="HIS_KIN"/>
    <property type="match status" value="1"/>
</dbReference>
<keyword evidence="9" id="KW-1133">Transmembrane helix</keyword>
<feature type="transmembrane region" description="Helical" evidence="9">
    <location>
        <begin position="157"/>
        <end position="176"/>
    </location>
</feature>
<dbReference type="PANTHER" id="PTHR43065">
    <property type="entry name" value="SENSOR HISTIDINE KINASE"/>
    <property type="match status" value="1"/>
</dbReference>
<keyword evidence="9" id="KW-0472">Membrane</keyword>
<dbReference type="GO" id="GO:0005524">
    <property type="term" value="F:ATP binding"/>
    <property type="evidence" value="ECO:0007669"/>
    <property type="project" value="UniProtKB-KW"/>
</dbReference>
<dbReference type="EC" id="2.7.13.3" evidence="2"/>
<comment type="catalytic activity">
    <reaction evidence="1">
        <text>ATP + protein L-histidine = ADP + protein N-phospho-L-histidine.</text>
        <dbReference type="EC" id="2.7.13.3"/>
    </reaction>
</comment>
<name>A0AB39BQA6_9BACI</name>
<evidence type="ECO:0000256" key="2">
    <source>
        <dbReference type="ARBA" id="ARBA00012438"/>
    </source>
</evidence>
<feature type="transmembrane region" description="Helical" evidence="9">
    <location>
        <begin position="67"/>
        <end position="86"/>
    </location>
</feature>
<feature type="domain" description="Histidine kinase" evidence="10">
    <location>
        <begin position="261"/>
        <end position="471"/>
    </location>
</feature>
<keyword evidence="7 11" id="KW-0067">ATP-binding</keyword>
<keyword evidence="9" id="KW-0812">Transmembrane</keyword>
<dbReference type="SMART" id="SM00387">
    <property type="entry name" value="HATPase_c"/>
    <property type="match status" value="1"/>
</dbReference>
<feature type="transmembrane region" description="Helical" evidence="9">
    <location>
        <begin position="213"/>
        <end position="232"/>
    </location>
</feature>
<keyword evidence="3" id="KW-0597">Phosphoprotein</keyword>
<feature type="transmembrane region" description="Helical" evidence="9">
    <location>
        <begin position="106"/>
        <end position="125"/>
    </location>
</feature>
<dbReference type="SUPFAM" id="SSF55874">
    <property type="entry name" value="ATPase domain of HSP90 chaperone/DNA topoisomerase II/histidine kinase"/>
    <property type="match status" value="1"/>
</dbReference>
<dbReference type="EMBL" id="CP162551">
    <property type="protein sequence ID" value="XDI35586.1"/>
    <property type="molecule type" value="Genomic_DNA"/>
</dbReference>
<evidence type="ECO:0000256" key="1">
    <source>
        <dbReference type="ARBA" id="ARBA00000085"/>
    </source>
</evidence>
<keyword evidence="5" id="KW-0547">Nucleotide-binding</keyword>
<dbReference type="Gene3D" id="3.30.565.10">
    <property type="entry name" value="Histidine kinase-like ATPase, C-terminal domain"/>
    <property type="match status" value="1"/>
</dbReference>
<evidence type="ECO:0000256" key="6">
    <source>
        <dbReference type="ARBA" id="ARBA00022777"/>
    </source>
</evidence>
<dbReference type="InterPro" id="IPR004358">
    <property type="entry name" value="Sig_transdc_His_kin-like_C"/>
</dbReference>
<evidence type="ECO:0000256" key="4">
    <source>
        <dbReference type="ARBA" id="ARBA00022679"/>
    </source>
</evidence>
<dbReference type="InterPro" id="IPR036097">
    <property type="entry name" value="HisK_dim/P_sf"/>
</dbReference>
<feature type="transmembrane region" description="Helical" evidence="9">
    <location>
        <begin position="6"/>
        <end position="25"/>
    </location>
</feature>
<dbReference type="AlphaFoldDB" id="A0AB39BQA6"/>
<keyword evidence="4" id="KW-0808">Transferase</keyword>
<keyword evidence="8" id="KW-0902">Two-component regulatory system</keyword>
<dbReference type="RefSeq" id="WP_368503129.1">
    <property type="nucleotide sequence ID" value="NZ_CP162551.1"/>
</dbReference>
<dbReference type="PRINTS" id="PR00344">
    <property type="entry name" value="BCTRLSENSOR"/>
</dbReference>
<evidence type="ECO:0000256" key="9">
    <source>
        <dbReference type="SAM" id="Phobius"/>
    </source>
</evidence>
<dbReference type="GO" id="GO:0000155">
    <property type="term" value="F:phosphorelay sensor kinase activity"/>
    <property type="evidence" value="ECO:0007669"/>
    <property type="project" value="InterPro"/>
</dbReference>
<dbReference type="InterPro" id="IPR003594">
    <property type="entry name" value="HATPase_dom"/>
</dbReference>
<feature type="transmembrane region" description="Helical" evidence="9">
    <location>
        <begin position="188"/>
        <end position="207"/>
    </location>
</feature>
<evidence type="ECO:0000256" key="8">
    <source>
        <dbReference type="ARBA" id="ARBA00023012"/>
    </source>
</evidence>
<keyword evidence="6" id="KW-0418">Kinase</keyword>
<gene>
    <name evidence="11" type="ORF">AB3N04_12770</name>
</gene>
<organism evidence="11">
    <name type="scientific">Alkalihalophilus sp. As8PL</name>
    <dbReference type="NCBI Taxonomy" id="3237103"/>
    <lineage>
        <taxon>Bacteria</taxon>
        <taxon>Bacillati</taxon>
        <taxon>Bacillota</taxon>
        <taxon>Bacilli</taxon>
        <taxon>Bacillales</taxon>
        <taxon>Bacillaceae</taxon>
        <taxon>Alkalihalophilus</taxon>
    </lineage>
</organism>
<evidence type="ECO:0000259" key="10">
    <source>
        <dbReference type="PROSITE" id="PS50109"/>
    </source>
</evidence>
<evidence type="ECO:0000256" key="7">
    <source>
        <dbReference type="ARBA" id="ARBA00022840"/>
    </source>
</evidence>
<protein>
    <recommendedName>
        <fullName evidence="2">histidine kinase</fullName>
        <ecNumber evidence="2">2.7.13.3</ecNumber>
    </recommendedName>
</protein>
<proteinExistence type="predicted"/>
<evidence type="ECO:0000256" key="5">
    <source>
        <dbReference type="ARBA" id="ARBA00022741"/>
    </source>
</evidence>
<evidence type="ECO:0000256" key="3">
    <source>
        <dbReference type="ARBA" id="ARBA00022553"/>
    </source>
</evidence>
<reference evidence="11" key="1">
    <citation type="submission" date="2024-07" db="EMBL/GenBank/DDBJ databases">
        <title>Identification and characteristics of an arsenic-resistant bacterial isolate, which belongs to a novel species.</title>
        <authorList>
            <person name="Juszczyk A."/>
            <person name="Kowalczyk A."/>
            <person name="Was K."/>
            <person name="Kosowicz W."/>
            <person name="Budzyn A."/>
            <person name="Latowski D."/>
        </authorList>
    </citation>
    <scope>NUCLEOTIDE SEQUENCE</scope>
    <source>
        <strain evidence="11">As8PL</strain>
    </source>
</reference>
<accession>A0AB39BQA6</accession>
<dbReference type="InterPro" id="IPR005467">
    <property type="entry name" value="His_kinase_dom"/>
</dbReference>
<dbReference type="PANTHER" id="PTHR43065:SF10">
    <property type="entry name" value="PEROXIDE STRESS-ACTIVATED HISTIDINE KINASE MAK3"/>
    <property type="match status" value="1"/>
</dbReference>
<evidence type="ECO:0000313" key="11">
    <source>
        <dbReference type="EMBL" id="XDI35586.1"/>
    </source>
</evidence>